<accession>A0A0F0KDI6</accession>
<organism evidence="2 3">
    <name type="scientific">Microbacterium azadirachtae</name>
    <dbReference type="NCBI Taxonomy" id="582680"/>
    <lineage>
        <taxon>Bacteria</taxon>
        <taxon>Bacillati</taxon>
        <taxon>Actinomycetota</taxon>
        <taxon>Actinomycetes</taxon>
        <taxon>Micrococcales</taxon>
        <taxon>Microbacteriaceae</taxon>
        <taxon>Microbacterium</taxon>
    </lineage>
</organism>
<dbReference type="EC" id="3.1.3.23" evidence="2"/>
<dbReference type="EMBL" id="JYIT01000085">
    <property type="protein sequence ID" value="KJL18923.1"/>
    <property type="molecule type" value="Genomic_DNA"/>
</dbReference>
<dbReference type="InterPro" id="IPR051806">
    <property type="entry name" value="HAD-like_SPP"/>
</dbReference>
<dbReference type="InterPro" id="IPR023214">
    <property type="entry name" value="HAD_sf"/>
</dbReference>
<dbReference type="SFLD" id="SFLDS00003">
    <property type="entry name" value="Haloacid_Dehalogenase"/>
    <property type="match status" value="1"/>
</dbReference>
<gene>
    <name evidence="2" type="primary">yfbT_2</name>
    <name evidence="2" type="ORF">RL72_03396</name>
</gene>
<dbReference type="SFLD" id="SFLDG01129">
    <property type="entry name" value="C1.5:_HAD__Beta-PGM__Phosphata"/>
    <property type="match status" value="1"/>
</dbReference>
<dbReference type="Gene3D" id="1.10.150.240">
    <property type="entry name" value="Putative phosphatase, domain 2"/>
    <property type="match status" value="1"/>
</dbReference>
<dbReference type="PANTHER" id="PTHR43481:SF4">
    <property type="entry name" value="GLYCEROL-1-PHOSPHATE PHOSPHOHYDROLASE 1-RELATED"/>
    <property type="match status" value="1"/>
</dbReference>
<protein>
    <submittedName>
        <fullName evidence="2">Sugar phosphatase YfbT</fullName>
        <ecNumber evidence="2">3.1.3.23</ecNumber>
    </submittedName>
</protein>
<evidence type="ECO:0000313" key="3">
    <source>
        <dbReference type="Proteomes" id="UP000033448"/>
    </source>
</evidence>
<dbReference type="InterPro" id="IPR006439">
    <property type="entry name" value="HAD-SF_hydro_IA"/>
</dbReference>
<dbReference type="Pfam" id="PF13419">
    <property type="entry name" value="HAD_2"/>
    <property type="match status" value="1"/>
</dbReference>
<dbReference type="NCBIfam" id="TIGR01509">
    <property type="entry name" value="HAD-SF-IA-v3"/>
    <property type="match status" value="1"/>
</dbReference>
<dbReference type="InterPro" id="IPR023198">
    <property type="entry name" value="PGP-like_dom2"/>
</dbReference>
<name>A0A0F0KDI6_9MICO</name>
<dbReference type="PANTHER" id="PTHR43481">
    <property type="entry name" value="FRUCTOSE-1-PHOSPHATE PHOSPHATASE"/>
    <property type="match status" value="1"/>
</dbReference>
<comment type="caution">
    <text evidence="2">The sequence shown here is derived from an EMBL/GenBank/DDBJ whole genome shotgun (WGS) entry which is preliminary data.</text>
</comment>
<dbReference type="RefSeq" id="WP_052674474.1">
    <property type="nucleotide sequence ID" value="NZ_JYIT01000085.1"/>
</dbReference>
<evidence type="ECO:0000256" key="1">
    <source>
        <dbReference type="SAM" id="MobiDB-lite"/>
    </source>
</evidence>
<dbReference type="OrthoDB" id="9800058at2"/>
<dbReference type="Proteomes" id="UP000033448">
    <property type="component" value="Unassembled WGS sequence"/>
</dbReference>
<reference evidence="2 3" key="1">
    <citation type="submission" date="2015-02" db="EMBL/GenBank/DDBJ databases">
        <title>Draft genome sequences of ten Microbacterium spp. with emphasis on heavy metal contaminated environments.</title>
        <authorList>
            <person name="Corretto E."/>
        </authorList>
    </citation>
    <scope>NUCLEOTIDE SEQUENCE [LARGE SCALE GENOMIC DNA]</scope>
    <source>
        <strain evidence="2 3">DSM 23848</strain>
    </source>
</reference>
<keyword evidence="2" id="KW-0378">Hydrolase</keyword>
<keyword evidence="3" id="KW-1185">Reference proteome</keyword>
<evidence type="ECO:0000313" key="2">
    <source>
        <dbReference type="EMBL" id="KJL18923.1"/>
    </source>
</evidence>
<dbReference type="SUPFAM" id="SSF56784">
    <property type="entry name" value="HAD-like"/>
    <property type="match status" value="1"/>
</dbReference>
<feature type="region of interest" description="Disordered" evidence="1">
    <location>
        <begin position="236"/>
        <end position="263"/>
    </location>
</feature>
<proteinExistence type="predicted"/>
<dbReference type="GO" id="GO:0050308">
    <property type="term" value="F:sugar-phosphatase activity"/>
    <property type="evidence" value="ECO:0007669"/>
    <property type="project" value="UniProtKB-EC"/>
</dbReference>
<dbReference type="NCBIfam" id="TIGR01549">
    <property type="entry name" value="HAD-SF-IA-v1"/>
    <property type="match status" value="1"/>
</dbReference>
<dbReference type="PATRIC" id="fig|582680.7.peg.3450"/>
<dbReference type="Gene3D" id="3.40.50.1000">
    <property type="entry name" value="HAD superfamily/HAD-like"/>
    <property type="match status" value="1"/>
</dbReference>
<dbReference type="AlphaFoldDB" id="A0A0F0KDI6"/>
<dbReference type="InterPro" id="IPR036412">
    <property type="entry name" value="HAD-like_sf"/>
</dbReference>
<sequence>MIQSDKADPLPVLEHRQWVVSEVLFDMDGTLVDSIEAVEAAWNTLAAEEGLVIDVRRGYHGRTARDIVAAAFPPEWRERAFARLEQLESAPGQHVRRLPGVDRLLSSIPRENWSIVTSATRPVALARIGASRIPAPTLLITADDVSNGKPDPEPFRRAQRRATKQIPALAVEDTRAGLIAARQAGCLTIGVLGTEDLEQLLMSADAVVRSLTDVVVAVRDDGFLTIDATVIVSRQNGSSSGRYGAPHVRSASADGANAPGSLQ</sequence>
<dbReference type="InterPro" id="IPR041492">
    <property type="entry name" value="HAD_2"/>
</dbReference>